<name>A0A2G0CD43_9BACT</name>
<sequence length="325" mass="35836">MNTYLFIEGLLSETGAFTLYRGLETREALRSSSHFAGVATLELDQVDDNGDSRFVERLPLVFNHGCDLSKKVIGQAPVRAAIPLFPGASKLIARFRGIEVFTSPIGRSGPKLSGLTVKSFGHQAILEFTTDVMLDDVQVFARLADERLVKPRWEARNGDFVVDLNSLSGQGEVSLIVEATREMRTSRLEAGPVTTPAAEARGLILEPTDQSKWPYKKRGSLIAAVFDENGRQLNWEQSGLSWKVNGQTLKDDRQVGAWAPSEPGDYRIQLVKGSEQEEEVLSECKVEVLPPTVAQLKYEALMAAAFQDNSTPSLTHHPQHEGRST</sequence>
<evidence type="ECO:0000313" key="1">
    <source>
        <dbReference type="EMBL" id="PHK97894.1"/>
    </source>
</evidence>
<organism evidence="1 2">
    <name type="scientific">Neolewinella marina</name>
    <dbReference type="NCBI Taxonomy" id="438751"/>
    <lineage>
        <taxon>Bacteria</taxon>
        <taxon>Pseudomonadati</taxon>
        <taxon>Bacteroidota</taxon>
        <taxon>Saprospiria</taxon>
        <taxon>Saprospirales</taxon>
        <taxon>Lewinellaceae</taxon>
        <taxon>Neolewinella</taxon>
    </lineage>
</organism>
<dbReference type="RefSeq" id="WP_099107168.1">
    <property type="nucleotide sequence ID" value="NZ_JAATJF010000003.1"/>
</dbReference>
<accession>A0A2G0CD43</accession>
<proteinExistence type="predicted"/>
<comment type="caution">
    <text evidence="1">The sequence shown here is derived from an EMBL/GenBank/DDBJ whole genome shotgun (WGS) entry which is preliminary data.</text>
</comment>
<keyword evidence="2" id="KW-1185">Reference proteome</keyword>
<gene>
    <name evidence="1" type="ORF">CGL56_13860</name>
</gene>
<protein>
    <submittedName>
        <fullName evidence="1">Uncharacterized protein</fullName>
    </submittedName>
</protein>
<dbReference type="AlphaFoldDB" id="A0A2G0CD43"/>
<evidence type="ECO:0000313" key="2">
    <source>
        <dbReference type="Proteomes" id="UP000226437"/>
    </source>
</evidence>
<reference evidence="1 2" key="1">
    <citation type="submission" date="2017-10" db="EMBL/GenBank/DDBJ databases">
        <title>The draft genome sequence of Lewinella marina KCTC 32374.</title>
        <authorList>
            <person name="Wang K."/>
        </authorList>
    </citation>
    <scope>NUCLEOTIDE SEQUENCE [LARGE SCALE GENOMIC DNA]</scope>
    <source>
        <strain evidence="1 2">MKG-38</strain>
    </source>
</reference>
<dbReference type="Proteomes" id="UP000226437">
    <property type="component" value="Unassembled WGS sequence"/>
</dbReference>
<dbReference type="EMBL" id="PDLO01000006">
    <property type="protein sequence ID" value="PHK97894.1"/>
    <property type="molecule type" value="Genomic_DNA"/>
</dbReference>